<feature type="non-terminal residue" evidence="2">
    <location>
        <position position="1"/>
    </location>
</feature>
<dbReference type="AlphaFoldDB" id="M2RQS2"/>
<dbReference type="Proteomes" id="UP000016930">
    <property type="component" value="Unassembled WGS sequence"/>
</dbReference>
<sequence length="169" mass="18484">MLHPDGIVGGPNSEQIEVVLCTPCLSLLGHNKLPALSLVNNTYPGPVPDELAALTPIEKSLITSSRAKCWIIQLKEDKCHVVIHPQQPGDVARVLPPSIKDAMTSIFVVFIGSVLPSKEWLLSKAKPLAVHRERVCAALDWLKQHNPLYRDIEIDQACINALPLNGLLP</sequence>
<gene>
    <name evidence="2" type="ORF">CERSUDRAFT_40391</name>
</gene>
<accession>M2RQS2</accession>
<dbReference type="STRING" id="914234.M2RQS2"/>
<feature type="domain" description="DUF6570" evidence="1">
    <location>
        <begin position="31"/>
        <end position="160"/>
    </location>
</feature>
<protein>
    <recommendedName>
        <fullName evidence="1">DUF6570 domain-containing protein</fullName>
    </recommendedName>
</protein>
<evidence type="ECO:0000259" key="1">
    <source>
        <dbReference type="Pfam" id="PF20209"/>
    </source>
</evidence>
<reference evidence="2 3" key="1">
    <citation type="journal article" date="2012" name="Proc. Natl. Acad. Sci. U.S.A.">
        <title>Comparative genomics of Ceriporiopsis subvermispora and Phanerochaete chrysosporium provide insight into selective ligninolysis.</title>
        <authorList>
            <person name="Fernandez-Fueyo E."/>
            <person name="Ruiz-Duenas F.J."/>
            <person name="Ferreira P."/>
            <person name="Floudas D."/>
            <person name="Hibbett D.S."/>
            <person name="Canessa P."/>
            <person name="Larrondo L.F."/>
            <person name="James T.Y."/>
            <person name="Seelenfreund D."/>
            <person name="Lobos S."/>
            <person name="Polanco R."/>
            <person name="Tello M."/>
            <person name="Honda Y."/>
            <person name="Watanabe T."/>
            <person name="Watanabe T."/>
            <person name="Ryu J.S."/>
            <person name="Kubicek C.P."/>
            <person name="Schmoll M."/>
            <person name="Gaskell J."/>
            <person name="Hammel K.E."/>
            <person name="St John F.J."/>
            <person name="Vanden Wymelenberg A."/>
            <person name="Sabat G."/>
            <person name="Splinter BonDurant S."/>
            <person name="Syed K."/>
            <person name="Yadav J.S."/>
            <person name="Doddapaneni H."/>
            <person name="Subramanian V."/>
            <person name="Lavin J.L."/>
            <person name="Oguiza J.A."/>
            <person name="Perez G."/>
            <person name="Pisabarro A.G."/>
            <person name="Ramirez L."/>
            <person name="Santoyo F."/>
            <person name="Master E."/>
            <person name="Coutinho P.M."/>
            <person name="Henrissat B."/>
            <person name="Lombard V."/>
            <person name="Magnuson J.K."/>
            <person name="Kuees U."/>
            <person name="Hori C."/>
            <person name="Igarashi K."/>
            <person name="Samejima M."/>
            <person name="Held B.W."/>
            <person name="Barry K.W."/>
            <person name="LaButti K.M."/>
            <person name="Lapidus A."/>
            <person name="Lindquist E.A."/>
            <person name="Lucas S.M."/>
            <person name="Riley R."/>
            <person name="Salamov A.A."/>
            <person name="Hoffmeister D."/>
            <person name="Schwenk D."/>
            <person name="Hadar Y."/>
            <person name="Yarden O."/>
            <person name="de Vries R.P."/>
            <person name="Wiebenga A."/>
            <person name="Stenlid J."/>
            <person name="Eastwood D."/>
            <person name="Grigoriev I.V."/>
            <person name="Berka R.M."/>
            <person name="Blanchette R.A."/>
            <person name="Kersten P."/>
            <person name="Martinez A.T."/>
            <person name="Vicuna R."/>
            <person name="Cullen D."/>
        </authorList>
    </citation>
    <scope>NUCLEOTIDE SEQUENCE [LARGE SCALE GENOMIC DNA]</scope>
    <source>
        <strain evidence="2 3">B</strain>
    </source>
</reference>
<organism evidence="2 3">
    <name type="scientific">Ceriporiopsis subvermispora (strain B)</name>
    <name type="common">White-rot fungus</name>
    <name type="synonym">Gelatoporia subvermispora</name>
    <dbReference type="NCBI Taxonomy" id="914234"/>
    <lineage>
        <taxon>Eukaryota</taxon>
        <taxon>Fungi</taxon>
        <taxon>Dikarya</taxon>
        <taxon>Basidiomycota</taxon>
        <taxon>Agaricomycotina</taxon>
        <taxon>Agaricomycetes</taxon>
        <taxon>Polyporales</taxon>
        <taxon>Gelatoporiaceae</taxon>
        <taxon>Gelatoporia</taxon>
    </lineage>
</organism>
<proteinExistence type="predicted"/>
<dbReference type="EMBL" id="KB445791">
    <property type="protein sequence ID" value="EMD41246.1"/>
    <property type="molecule type" value="Genomic_DNA"/>
</dbReference>
<evidence type="ECO:0000313" key="3">
    <source>
        <dbReference type="Proteomes" id="UP000016930"/>
    </source>
</evidence>
<dbReference type="InterPro" id="IPR046700">
    <property type="entry name" value="DUF6570"/>
</dbReference>
<dbReference type="Pfam" id="PF20209">
    <property type="entry name" value="DUF6570"/>
    <property type="match status" value="1"/>
</dbReference>
<keyword evidence="3" id="KW-1185">Reference proteome</keyword>
<dbReference type="HOGENOM" id="CLU_090397_2_0_1"/>
<name>M2RQS2_CERS8</name>
<dbReference type="OrthoDB" id="2748854at2759"/>
<evidence type="ECO:0000313" key="2">
    <source>
        <dbReference type="EMBL" id="EMD41246.1"/>
    </source>
</evidence>